<comment type="caution">
    <text evidence="2">The sequence shown here is derived from an EMBL/GenBank/DDBJ whole genome shotgun (WGS) entry which is preliminary data.</text>
</comment>
<dbReference type="AlphaFoldDB" id="A0A5B7K2F9"/>
<evidence type="ECO:0000256" key="1">
    <source>
        <dbReference type="SAM" id="MobiDB-lite"/>
    </source>
</evidence>
<name>A0A5B7K2F9_PORTR</name>
<evidence type="ECO:0000313" key="2">
    <source>
        <dbReference type="EMBL" id="MPD03281.1"/>
    </source>
</evidence>
<evidence type="ECO:0000313" key="3">
    <source>
        <dbReference type="Proteomes" id="UP000324222"/>
    </source>
</evidence>
<sequence>MKSVSLQQFREVKQPHQQLCGPAAAVSVPRCLATHWRLNARGGETSGHWERRHAKTEIGKYAEGRR</sequence>
<organism evidence="2 3">
    <name type="scientific">Portunus trituberculatus</name>
    <name type="common">Swimming crab</name>
    <name type="synonym">Neptunus trituberculatus</name>
    <dbReference type="NCBI Taxonomy" id="210409"/>
    <lineage>
        <taxon>Eukaryota</taxon>
        <taxon>Metazoa</taxon>
        <taxon>Ecdysozoa</taxon>
        <taxon>Arthropoda</taxon>
        <taxon>Crustacea</taxon>
        <taxon>Multicrustacea</taxon>
        <taxon>Malacostraca</taxon>
        <taxon>Eumalacostraca</taxon>
        <taxon>Eucarida</taxon>
        <taxon>Decapoda</taxon>
        <taxon>Pleocyemata</taxon>
        <taxon>Brachyura</taxon>
        <taxon>Eubrachyura</taxon>
        <taxon>Portunoidea</taxon>
        <taxon>Portunidae</taxon>
        <taxon>Portuninae</taxon>
        <taxon>Portunus</taxon>
    </lineage>
</organism>
<keyword evidence="3" id="KW-1185">Reference proteome</keyword>
<protein>
    <submittedName>
        <fullName evidence="2">Uncharacterized protein</fullName>
    </submittedName>
</protein>
<dbReference type="Proteomes" id="UP000324222">
    <property type="component" value="Unassembled WGS sequence"/>
</dbReference>
<feature type="region of interest" description="Disordered" evidence="1">
    <location>
        <begin position="43"/>
        <end position="66"/>
    </location>
</feature>
<proteinExistence type="predicted"/>
<feature type="compositionally biased region" description="Basic and acidic residues" evidence="1">
    <location>
        <begin position="55"/>
        <end position="66"/>
    </location>
</feature>
<dbReference type="EMBL" id="VSRR010135487">
    <property type="protein sequence ID" value="MPD03281.1"/>
    <property type="molecule type" value="Genomic_DNA"/>
</dbReference>
<reference evidence="2 3" key="1">
    <citation type="submission" date="2019-05" db="EMBL/GenBank/DDBJ databases">
        <title>Another draft genome of Portunus trituberculatus and its Hox gene families provides insights of decapod evolution.</title>
        <authorList>
            <person name="Jeong J.-H."/>
            <person name="Song I."/>
            <person name="Kim S."/>
            <person name="Choi T."/>
            <person name="Kim D."/>
            <person name="Ryu S."/>
            <person name="Kim W."/>
        </authorList>
    </citation>
    <scope>NUCLEOTIDE SEQUENCE [LARGE SCALE GENOMIC DNA]</scope>
    <source>
        <tissue evidence="2">Muscle</tissue>
    </source>
</reference>
<accession>A0A5B7K2F9</accession>
<gene>
    <name evidence="2" type="ORF">E2C01_098910</name>
</gene>